<evidence type="ECO:0000313" key="9">
    <source>
        <dbReference type="RefSeq" id="XP_055887071.1"/>
    </source>
</evidence>
<dbReference type="InterPro" id="IPR037448">
    <property type="entry name" value="Zig-8"/>
</dbReference>
<dbReference type="RefSeq" id="XP_055887055.1">
    <property type="nucleotide sequence ID" value="XM_056031080.1"/>
</dbReference>
<dbReference type="AlphaFoldDB" id="A0A9W3AIK7"/>
<keyword evidence="4" id="KW-1185">Reference proteome</keyword>
<sequence>MKRQRREPRWIDPTINVFSLLVALAAFLTTMALAAPSVHDDILGEHVPVPEFLPGTSNVTVREGDAAMLPCSVKNLGTKQVVWRRVEGDKVLTIGTMTWSMDNNVSMEHSKKSKDVTTWNLILHHVTPEDSGVYECQLTSRAGHVRHVTLNVVGPPLTSKTGSSHLPEHLPSGQSYNIANLTVSVCGAEGAHGCSISITGRRYVDQGEKIFLRCNASGGARVPDEMDWFKGGDKIDENKYKHVQIYKIQSHAEKYFVSELTIEHSSLADTGDYICRSSTDDIANLKVTVLHAESANKRRGTNQGDNGTHKSMSSLENGASMTEASTNQEKDGAATIIVSKISLLLTLLALLWTHQTSLLAYTS</sequence>
<evidence type="ECO:0000313" key="6">
    <source>
        <dbReference type="RefSeq" id="XP_055887049.1"/>
    </source>
</evidence>
<dbReference type="RefSeq" id="XP_055887071.1">
    <property type="nucleotide sequence ID" value="XM_056031096.1"/>
</dbReference>
<dbReference type="RefSeq" id="XP_055887077.1">
    <property type="nucleotide sequence ID" value="XM_056031102.1"/>
</dbReference>
<dbReference type="InterPro" id="IPR036179">
    <property type="entry name" value="Ig-like_dom_sf"/>
</dbReference>
<evidence type="ECO:0000313" key="4">
    <source>
        <dbReference type="Proteomes" id="UP001165740"/>
    </source>
</evidence>
<dbReference type="InterPro" id="IPR007110">
    <property type="entry name" value="Ig-like_dom"/>
</dbReference>
<dbReference type="InterPro" id="IPR013151">
    <property type="entry name" value="Immunoglobulin_dom"/>
</dbReference>
<evidence type="ECO:0000313" key="8">
    <source>
        <dbReference type="RefSeq" id="XP_055887063.1"/>
    </source>
</evidence>
<dbReference type="PROSITE" id="PS50835">
    <property type="entry name" value="IG_LIKE"/>
    <property type="match status" value="2"/>
</dbReference>
<feature type="compositionally biased region" description="Polar residues" evidence="1">
    <location>
        <begin position="301"/>
        <end position="327"/>
    </location>
</feature>
<proteinExistence type="predicted"/>
<gene>
    <name evidence="5 6 7 8 9 10" type="primary">LOC106070382</name>
</gene>
<dbReference type="Pfam" id="PF07679">
    <property type="entry name" value="I-set"/>
    <property type="match status" value="1"/>
</dbReference>
<organism evidence="4 9">
    <name type="scientific">Biomphalaria glabrata</name>
    <name type="common">Bloodfluke planorb</name>
    <name type="synonym">Freshwater snail</name>
    <dbReference type="NCBI Taxonomy" id="6526"/>
    <lineage>
        <taxon>Eukaryota</taxon>
        <taxon>Metazoa</taxon>
        <taxon>Spiralia</taxon>
        <taxon>Lophotrochozoa</taxon>
        <taxon>Mollusca</taxon>
        <taxon>Gastropoda</taxon>
        <taxon>Heterobranchia</taxon>
        <taxon>Euthyneura</taxon>
        <taxon>Panpulmonata</taxon>
        <taxon>Hygrophila</taxon>
        <taxon>Lymnaeoidea</taxon>
        <taxon>Planorbidae</taxon>
        <taxon>Biomphalaria</taxon>
    </lineage>
</organism>
<dbReference type="InterPro" id="IPR013098">
    <property type="entry name" value="Ig_I-set"/>
</dbReference>
<evidence type="ECO:0000259" key="3">
    <source>
        <dbReference type="PROSITE" id="PS50835"/>
    </source>
</evidence>
<dbReference type="RefSeq" id="XP_055887063.1">
    <property type="nucleotide sequence ID" value="XM_056031088.1"/>
</dbReference>
<name>A0A9W3AIK7_BIOGL</name>
<dbReference type="InterPro" id="IPR013783">
    <property type="entry name" value="Ig-like_fold"/>
</dbReference>
<dbReference type="RefSeq" id="XP_055887049.1">
    <property type="nucleotide sequence ID" value="XM_056031074.1"/>
</dbReference>
<dbReference type="SUPFAM" id="SSF48726">
    <property type="entry name" value="Immunoglobulin"/>
    <property type="match status" value="2"/>
</dbReference>
<feature type="signal peptide" evidence="2">
    <location>
        <begin position="1"/>
        <end position="34"/>
    </location>
</feature>
<protein>
    <submittedName>
        <fullName evidence="5 6">Zwei Ig domain protein zig-8-like isoform X1</fullName>
    </submittedName>
</protein>
<dbReference type="OrthoDB" id="6365338at2759"/>
<dbReference type="GeneID" id="106070382"/>
<feature type="domain" description="Ig-like" evidence="3">
    <location>
        <begin position="204"/>
        <end position="288"/>
    </location>
</feature>
<dbReference type="OMA" id="NCELGMS"/>
<dbReference type="InterPro" id="IPR003599">
    <property type="entry name" value="Ig_sub"/>
</dbReference>
<accession>A0A9W3AIK7</accession>
<feature type="region of interest" description="Disordered" evidence="1">
    <location>
        <begin position="294"/>
        <end position="327"/>
    </location>
</feature>
<dbReference type="Proteomes" id="UP001165740">
    <property type="component" value="Chromosome 1"/>
</dbReference>
<dbReference type="PANTHER" id="PTHR23279:SF36">
    <property type="entry name" value="DEFECTIVE PROBOSCIS EXTENSION RESPONSE 9, ISOFORM A"/>
    <property type="match status" value="1"/>
</dbReference>
<dbReference type="SMART" id="SM00409">
    <property type="entry name" value="IG"/>
    <property type="match status" value="2"/>
</dbReference>
<dbReference type="GO" id="GO:0050808">
    <property type="term" value="P:synapse organization"/>
    <property type="evidence" value="ECO:0007669"/>
    <property type="project" value="TreeGrafter"/>
</dbReference>
<reference evidence="5 6" key="1">
    <citation type="submission" date="2025-04" db="UniProtKB">
        <authorList>
            <consortium name="RefSeq"/>
        </authorList>
    </citation>
    <scope>IDENTIFICATION</scope>
</reference>
<feature type="chain" id="PRO_5044702818" evidence="2">
    <location>
        <begin position="35"/>
        <end position="363"/>
    </location>
</feature>
<feature type="domain" description="Ig-like" evidence="3">
    <location>
        <begin position="50"/>
        <end position="151"/>
    </location>
</feature>
<dbReference type="SMART" id="SM00408">
    <property type="entry name" value="IGc2"/>
    <property type="match status" value="2"/>
</dbReference>
<dbReference type="Pfam" id="PF00047">
    <property type="entry name" value="ig"/>
    <property type="match status" value="1"/>
</dbReference>
<dbReference type="RefSeq" id="XP_055887044.1">
    <property type="nucleotide sequence ID" value="XM_056031069.1"/>
</dbReference>
<dbReference type="InterPro" id="IPR003598">
    <property type="entry name" value="Ig_sub2"/>
</dbReference>
<evidence type="ECO:0000313" key="10">
    <source>
        <dbReference type="RefSeq" id="XP_055887077.1"/>
    </source>
</evidence>
<dbReference type="Gene3D" id="2.60.40.10">
    <property type="entry name" value="Immunoglobulins"/>
    <property type="match status" value="2"/>
</dbReference>
<evidence type="ECO:0000256" key="2">
    <source>
        <dbReference type="SAM" id="SignalP"/>
    </source>
</evidence>
<keyword evidence="2" id="KW-0732">Signal</keyword>
<evidence type="ECO:0000313" key="7">
    <source>
        <dbReference type="RefSeq" id="XP_055887055.1"/>
    </source>
</evidence>
<dbReference type="GO" id="GO:0032589">
    <property type="term" value="C:neuron projection membrane"/>
    <property type="evidence" value="ECO:0007669"/>
    <property type="project" value="TreeGrafter"/>
</dbReference>
<evidence type="ECO:0000256" key="1">
    <source>
        <dbReference type="SAM" id="MobiDB-lite"/>
    </source>
</evidence>
<dbReference type="PANTHER" id="PTHR23279">
    <property type="entry name" value="DEFECTIVE PROBOSCIS EXTENSION RESPONSE DPR -RELATED"/>
    <property type="match status" value="1"/>
</dbReference>
<evidence type="ECO:0000313" key="5">
    <source>
        <dbReference type="RefSeq" id="XP_055887044.1"/>
    </source>
</evidence>